<dbReference type="InterPro" id="IPR011249">
    <property type="entry name" value="Metalloenz_LuxS/M16"/>
</dbReference>
<evidence type="ECO:0000313" key="1">
    <source>
        <dbReference type="EMBL" id="RCN27740.1"/>
    </source>
</evidence>
<accession>A0A368F9Z1</accession>
<name>A0A368F9Z1_ANCCA</name>
<dbReference type="OrthoDB" id="5858629at2759"/>
<dbReference type="GO" id="GO:0046872">
    <property type="term" value="F:metal ion binding"/>
    <property type="evidence" value="ECO:0007669"/>
    <property type="project" value="InterPro"/>
</dbReference>
<dbReference type="SUPFAM" id="SSF63411">
    <property type="entry name" value="LuxS/MPP-like metallohydrolase"/>
    <property type="match status" value="1"/>
</dbReference>
<comment type="caution">
    <text evidence="1">The sequence shown here is derived from an EMBL/GenBank/DDBJ whole genome shotgun (WGS) entry which is preliminary data.</text>
</comment>
<dbReference type="STRING" id="29170.A0A368F9Z1"/>
<dbReference type="Gene3D" id="3.30.830.10">
    <property type="entry name" value="Metalloenzyme, LuxS/M16 peptidase-like"/>
    <property type="match status" value="2"/>
</dbReference>
<organism evidence="1 2">
    <name type="scientific">Ancylostoma caninum</name>
    <name type="common">Dog hookworm</name>
    <dbReference type="NCBI Taxonomy" id="29170"/>
    <lineage>
        <taxon>Eukaryota</taxon>
        <taxon>Metazoa</taxon>
        <taxon>Ecdysozoa</taxon>
        <taxon>Nematoda</taxon>
        <taxon>Chromadorea</taxon>
        <taxon>Rhabditida</taxon>
        <taxon>Rhabditina</taxon>
        <taxon>Rhabditomorpha</taxon>
        <taxon>Strongyloidea</taxon>
        <taxon>Ancylostomatidae</taxon>
        <taxon>Ancylostomatinae</taxon>
        <taxon>Ancylostoma</taxon>
    </lineage>
</organism>
<dbReference type="Proteomes" id="UP000252519">
    <property type="component" value="Unassembled WGS sequence"/>
</dbReference>
<reference evidence="1 2" key="1">
    <citation type="submission" date="2014-10" db="EMBL/GenBank/DDBJ databases">
        <title>Draft genome of the hookworm Ancylostoma caninum.</title>
        <authorList>
            <person name="Mitreva M."/>
        </authorList>
    </citation>
    <scope>NUCLEOTIDE SEQUENCE [LARGE SCALE GENOMIC DNA]</scope>
    <source>
        <strain evidence="1 2">Baltimore</strain>
    </source>
</reference>
<dbReference type="PANTHER" id="PTHR43016:SF16">
    <property type="entry name" value="METALLOPROTEASE, PUTATIVE (AFU_ORTHOLOGUE AFUA_4G07610)-RELATED"/>
    <property type="match status" value="1"/>
</dbReference>
<keyword evidence="2" id="KW-1185">Reference proteome</keyword>
<protein>
    <submittedName>
        <fullName evidence="1">Uncharacterized protein</fullName>
    </submittedName>
</protein>
<dbReference type="EMBL" id="JOJR01003582">
    <property type="protein sequence ID" value="RCN27740.1"/>
    <property type="molecule type" value="Genomic_DNA"/>
</dbReference>
<dbReference type="PANTHER" id="PTHR43016">
    <property type="entry name" value="PRESEQUENCE PROTEASE"/>
    <property type="match status" value="1"/>
</dbReference>
<dbReference type="AlphaFoldDB" id="A0A368F9Z1"/>
<evidence type="ECO:0000313" key="2">
    <source>
        <dbReference type="Proteomes" id="UP000252519"/>
    </source>
</evidence>
<sequence length="345" mass="39537">MEKRPEMSLFFHMFGHQLYDESKEHFASRVNEIDLILGLRCEPASFWCCLVDRYFARPHVTVVGVPSKKMVAEIAQEEAERLKPQREKLGSDGMRECGEKIRRAIEENSRKPDEKLLEDLWVNELEEFNRFTIDVVSNIDGSPTSQTTTKFLEQFPFPATIHNCPTKFVELFFLFDSSGLTVEQRAWLLLYSELLFESPALIDGELTSAEEVAKLFTKQLVHRSMQIGVSDFFDEFMVLRIVVDAETGFPNLAKWAEIFTSGVVFEAQRVKQCAKKLASHAQEKKRDGLSVANAALASIVNRSNSNAYMCNKLVLEEFHSKVAEWCDTRPQDVVDKLEEVEFRSS</sequence>
<proteinExistence type="predicted"/>
<gene>
    <name evidence="1" type="ORF">ANCCAN_26523</name>
</gene>